<dbReference type="PANTHER" id="PTHR30413:SF10">
    <property type="entry name" value="CAPSULE POLYSACCHARIDE EXPORT INNER-MEMBRANE PROTEIN CTRC"/>
    <property type="match status" value="1"/>
</dbReference>
<gene>
    <name evidence="13" type="ORF">ED236_05320</name>
</gene>
<dbReference type="InterPro" id="IPR013525">
    <property type="entry name" value="ABC2_TM"/>
</dbReference>
<dbReference type="Proteomes" id="UP000275137">
    <property type="component" value="Unassembled WGS sequence"/>
</dbReference>
<dbReference type="GO" id="GO:0015774">
    <property type="term" value="P:polysaccharide transport"/>
    <property type="evidence" value="ECO:0007669"/>
    <property type="project" value="UniProtKB-KW"/>
</dbReference>
<dbReference type="RefSeq" id="WP_123236904.1">
    <property type="nucleotide sequence ID" value="NZ_RJVP01000002.1"/>
</dbReference>
<keyword evidence="3 11" id="KW-0813">Transport</keyword>
<feature type="domain" description="ABC transmembrane type-2" evidence="12">
    <location>
        <begin position="40"/>
        <end position="262"/>
    </location>
</feature>
<dbReference type="PANTHER" id="PTHR30413">
    <property type="entry name" value="INNER MEMBRANE TRANSPORT PERMEASE"/>
    <property type="match status" value="1"/>
</dbReference>
<keyword evidence="9" id="KW-0625">Polysaccharide transport</keyword>
<evidence type="ECO:0000313" key="14">
    <source>
        <dbReference type="Proteomes" id="UP000275137"/>
    </source>
</evidence>
<name>A0A3N0V2U9_9PROT</name>
<sequence length="269" mass="30175">MTTITNPIDPTKRSALNVTWSVWRALFLRESSANLSEGRVPWFWIIFEPLSHVLVWLLIHTYLNIRFVPGVDVVTFFISGLLGIIMFREVVMNGMNAVSAYAGLLSYRQIKPVDCVIIRAVFRGFVIMMASIIFFTVAASIGRQAVPNEPLTVLIAYFLIWVLGLGLGMILSVIVRFMPKIQSIVTVTLRVMYFTSGAIIPITYIPNPIKEYMMMNPLAHGFESIHGGFFSAYPPAQGTSLMYLASGAVVTLFIGLFLQYHMSHRLLSK</sequence>
<feature type="transmembrane region" description="Helical" evidence="11">
    <location>
        <begin position="154"/>
        <end position="175"/>
    </location>
</feature>
<dbReference type="PROSITE" id="PS51012">
    <property type="entry name" value="ABC_TM2"/>
    <property type="match status" value="1"/>
</dbReference>
<dbReference type="PRINTS" id="PR00164">
    <property type="entry name" value="ABC2TRNSPORT"/>
</dbReference>
<organism evidence="13 14">
    <name type="scientific">Pseudomethylobacillus aquaticus</name>
    <dbReference type="NCBI Taxonomy" id="2676064"/>
    <lineage>
        <taxon>Bacteria</taxon>
        <taxon>Pseudomonadati</taxon>
        <taxon>Pseudomonadota</taxon>
        <taxon>Betaproteobacteria</taxon>
        <taxon>Nitrosomonadales</taxon>
        <taxon>Methylophilaceae</taxon>
        <taxon>Pseudomethylobacillus</taxon>
    </lineage>
</organism>
<evidence type="ECO:0000259" key="12">
    <source>
        <dbReference type="PROSITE" id="PS51012"/>
    </source>
</evidence>
<keyword evidence="14" id="KW-1185">Reference proteome</keyword>
<keyword evidence="8 11" id="KW-1133">Transmembrane helix</keyword>
<evidence type="ECO:0000313" key="13">
    <source>
        <dbReference type="EMBL" id="ROH87099.1"/>
    </source>
</evidence>
<evidence type="ECO:0000256" key="7">
    <source>
        <dbReference type="ARBA" id="ARBA00022903"/>
    </source>
</evidence>
<feature type="transmembrane region" description="Helical" evidence="11">
    <location>
        <begin position="66"/>
        <end position="85"/>
    </location>
</feature>
<keyword evidence="6 11" id="KW-0812">Transmembrane</keyword>
<evidence type="ECO:0000256" key="8">
    <source>
        <dbReference type="ARBA" id="ARBA00022989"/>
    </source>
</evidence>
<dbReference type="GO" id="GO:0043190">
    <property type="term" value="C:ATP-binding cassette (ABC) transporter complex"/>
    <property type="evidence" value="ECO:0007669"/>
    <property type="project" value="InterPro"/>
</dbReference>
<evidence type="ECO:0000256" key="2">
    <source>
        <dbReference type="ARBA" id="ARBA00007783"/>
    </source>
</evidence>
<proteinExistence type="inferred from homology"/>
<feature type="transmembrane region" description="Helical" evidence="11">
    <location>
        <begin position="187"/>
        <end position="205"/>
    </location>
</feature>
<dbReference type="InterPro" id="IPR047817">
    <property type="entry name" value="ABC2_TM_bact-type"/>
</dbReference>
<accession>A0A3N0V2U9</accession>
<dbReference type="AlphaFoldDB" id="A0A3N0V2U9"/>
<evidence type="ECO:0000256" key="6">
    <source>
        <dbReference type="ARBA" id="ARBA00022692"/>
    </source>
</evidence>
<evidence type="ECO:0000256" key="9">
    <source>
        <dbReference type="ARBA" id="ARBA00023047"/>
    </source>
</evidence>
<protein>
    <recommendedName>
        <fullName evidence="11">Transport permease protein</fullName>
    </recommendedName>
</protein>
<feature type="transmembrane region" description="Helical" evidence="11">
    <location>
        <begin position="120"/>
        <end position="142"/>
    </location>
</feature>
<dbReference type="GO" id="GO:0015920">
    <property type="term" value="P:lipopolysaccharide transport"/>
    <property type="evidence" value="ECO:0007669"/>
    <property type="project" value="TreeGrafter"/>
</dbReference>
<comment type="similarity">
    <text evidence="2 11">Belongs to the ABC-2 integral membrane protein family.</text>
</comment>
<evidence type="ECO:0000256" key="3">
    <source>
        <dbReference type="ARBA" id="ARBA00022448"/>
    </source>
</evidence>
<keyword evidence="7" id="KW-0972">Capsule biogenesis/degradation</keyword>
<keyword evidence="5" id="KW-0762">Sugar transport</keyword>
<evidence type="ECO:0000256" key="1">
    <source>
        <dbReference type="ARBA" id="ARBA00004651"/>
    </source>
</evidence>
<feature type="transmembrane region" description="Helical" evidence="11">
    <location>
        <begin position="41"/>
        <end position="59"/>
    </location>
</feature>
<evidence type="ECO:0000256" key="4">
    <source>
        <dbReference type="ARBA" id="ARBA00022475"/>
    </source>
</evidence>
<dbReference type="Pfam" id="PF01061">
    <property type="entry name" value="ABC2_membrane"/>
    <property type="match status" value="1"/>
</dbReference>
<comment type="subcellular location">
    <subcellularLocation>
        <location evidence="11">Cell inner membrane</location>
        <topology evidence="11">Multi-pass membrane protein</topology>
    </subcellularLocation>
    <subcellularLocation>
        <location evidence="1">Cell membrane</location>
        <topology evidence="1">Multi-pass membrane protein</topology>
    </subcellularLocation>
</comment>
<dbReference type="EMBL" id="RJVP01000002">
    <property type="protein sequence ID" value="ROH87099.1"/>
    <property type="molecule type" value="Genomic_DNA"/>
</dbReference>
<evidence type="ECO:0000256" key="11">
    <source>
        <dbReference type="RuleBase" id="RU361157"/>
    </source>
</evidence>
<dbReference type="InterPro" id="IPR000412">
    <property type="entry name" value="ABC_2_transport"/>
</dbReference>
<dbReference type="GO" id="GO:0140359">
    <property type="term" value="F:ABC-type transporter activity"/>
    <property type="evidence" value="ECO:0007669"/>
    <property type="project" value="InterPro"/>
</dbReference>
<evidence type="ECO:0000256" key="10">
    <source>
        <dbReference type="ARBA" id="ARBA00023136"/>
    </source>
</evidence>
<feature type="transmembrane region" description="Helical" evidence="11">
    <location>
        <begin position="241"/>
        <end position="260"/>
    </location>
</feature>
<evidence type="ECO:0000256" key="5">
    <source>
        <dbReference type="ARBA" id="ARBA00022597"/>
    </source>
</evidence>
<comment type="caution">
    <text evidence="13">The sequence shown here is derived from an EMBL/GenBank/DDBJ whole genome shotgun (WGS) entry which is preliminary data.</text>
</comment>
<keyword evidence="4 11" id="KW-1003">Cell membrane</keyword>
<keyword evidence="10 11" id="KW-0472">Membrane</keyword>
<reference evidence="13 14" key="1">
    <citation type="submission" date="2018-10" db="EMBL/GenBank/DDBJ databases">
        <authorList>
            <person name="Chen W.-M."/>
        </authorList>
    </citation>
    <scope>NUCLEOTIDE SEQUENCE [LARGE SCALE GENOMIC DNA]</scope>
    <source>
        <strain evidence="13 14">H-5</strain>
    </source>
</reference>